<feature type="domain" description="Transposase IS116/IS110/IS902 C-terminal" evidence="3">
    <location>
        <begin position="189"/>
        <end position="270"/>
    </location>
</feature>
<dbReference type="NCBIfam" id="NF033542">
    <property type="entry name" value="transpos_IS110"/>
    <property type="match status" value="1"/>
</dbReference>
<dbReference type="PANTHER" id="PTHR33055">
    <property type="entry name" value="TRANSPOSASE FOR INSERTION SEQUENCE ELEMENT IS1111A"/>
    <property type="match status" value="1"/>
</dbReference>
<dbReference type="InterPro" id="IPR002525">
    <property type="entry name" value="Transp_IS110-like_N"/>
</dbReference>
<dbReference type="RefSeq" id="WP_166937525.1">
    <property type="nucleotide sequence ID" value="NZ_BAAADD010000018.1"/>
</dbReference>
<gene>
    <name evidence="4" type="ORF">GCM10008942_42070</name>
</gene>
<evidence type="ECO:0000256" key="1">
    <source>
        <dbReference type="SAM" id="Coils"/>
    </source>
</evidence>
<evidence type="ECO:0000313" key="4">
    <source>
        <dbReference type="EMBL" id="GAA0588763.1"/>
    </source>
</evidence>
<evidence type="ECO:0000259" key="3">
    <source>
        <dbReference type="Pfam" id="PF02371"/>
    </source>
</evidence>
<proteinExistence type="predicted"/>
<reference evidence="4 5" key="1">
    <citation type="journal article" date="2019" name="Int. J. Syst. Evol. Microbiol.">
        <title>The Global Catalogue of Microorganisms (GCM) 10K type strain sequencing project: providing services to taxonomists for standard genome sequencing and annotation.</title>
        <authorList>
            <consortium name="The Broad Institute Genomics Platform"/>
            <consortium name="The Broad Institute Genome Sequencing Center for Infectious Disease"/>
            <person name="Wu L."/>
            <person name="Ma J."/>
        </authorList>
    </citation>
    <scope>NUCLEOTIDE SEQUENCE [LARGE SCALE GENOMIC DNA]</scope>
    <source>
        <strain evidence="4 5">JCM 15089</strain>
    </source>
</reference>
<organism evidence="4 5">
    <name type="scientific">Rhizomicrobium electricum</name>
    <dbReference type="NCBI Taxonomy" id="480070"/>
    <lineage>
        <taxon>Bacteria</taxon>
        <taxon>Pseudomonadati</taxon>
        <taxon>Pseudomonadota</taxon>
        <taxon>Alphaproteobacteria</taxon>
        <taxon>Micropepsales</taxon>
        <taxon>Micropepsaceae</taxon>
        <taxon>Rhizomicrobium</taxon>
    </lineage>
</organism>
<name>A0ABN1FDS7_9PROT</name>
<dbReference type="Proteomes" id="UP001499951">
    <property type="component" value="Unassembled WGS sequence"/>
</dbReference>
<dbReference type="InterPro" id="IPR047650">
    <property type="entry name" value="Transpos_IS110"/>
</dbReference>
<protein>
    <submittedName>
        <fullName evidence="4">IS110 family transposase</fullName>
    </submittedName>
</protein>
<accession>A0ABN1FDS7</accession>
<keyword evidence="5" id="KW-1185">Reference proteome</keyword>
<evidence type="ECO:0000259" key="2">
    <source>
        <dbReference type="Pfam" id="PF01548"/>
    </source>
</evidence>
<dbReference type="InterPro" id="IPR003346">
    <property type="entry name" value="Transposase_20"/>
</dbReference>
<dbReference type="PANTHER" id="PTHR33055:SF13">
    <property type="entry name" value="TRANSPOSASE"/>
    <property type="match status" value="1"/>
</dbReference>
<dbReference type="Pfam" id="PF01548">
    <property type="entry name" value="DEDD_Tnp_IS110"/>
    <property type="match status" value="1"/>
</dbReference>
<evidence type="ECO:0000313" key="5">
    <source>
        <dbReference type="Proteomes" id="UP001499951"/>
    </source>
</evidence>
<dbReference type="Pfam" id="PF02371">
    <property type="entry name" value="Transposase_20"/>
    <property type="match status" value="1"/>
</dbReference>
<feature type="coiled-coil region" evidence="1">
    <location>
        <begin position="153"/>
        <end position="180"/>
    </location>
</feature>
<comment type="caution">
    <text evidence="4">The sequence shown here is derived from an EMBL/GenBank/DDBJ whole genome shotgun (WGS) entry which is preliminary data.</text>
</comment>
<feature type="domain" description="Transposase IS110-like N-terminal" evidence="2">
    <location>
        <begin position="5"/>
        <end position="144"/>
    </location>
</feature>
<sequence length="309" mass="33642">MGVSVGIDVSKDRLDVHVLPQNEAFSVERNGKGLAALVERLKPLAPSLVVVEATGGFEMTVAAAVAGAGLPLAVVNPARIRHYAEALGKRAKTDPIDAFVIARFAADVKPEVRPLADETTQLLAELVTRRRQIVDMLQAERQRAMRVTVKRFKKSIARVVATLEKELAELDRDIDDMIRGSPVWCEKEDLLASVPGIGKQTARTLLAELPELGTLSRKRIAALAGLAPYTRRSGKWQGKSMIGGGRAFVRKALFIAALVAGRHNPVLKAFRDRLVAKGKAKIVAAIAVARRLLTILNAILRDRRPWQPA</sequence>
<dbReference type="EMBL" id="BAAADD010000018">
    <property type="protein sequence ID" value="GAA0588763.1"/>
    <property type="molecule type" value="Genomic_DNA"/>
</dbReference>
<keyword evidence="1" id="KW-0175">Coiled coil</keyword>